<evidence type="ECO:0000256" key="1">
    <source>
        <dbReference type="ARBA" id="ARBA00022801"/>
    </source>
</evidence>
<dbReference type="Pfam" id="PF20434">
    <property type="entry name" value="BD-FAE"/>
    <property type="match status" value="1"/>
</dbReference>
<dbReference type="PANTHER" id="PTHR48081:SF9">
    <property type="entry name" value="CARBOXYLESTERASE"/>
    <property type="match status" value="1"/>
</dbReference>
<keyword evidence="1" id="KW-0378">Hydrolase</keyword>
<evidence type="ECO:0000313" key="3">
    <source>
        <dbReference type="EMBL" id="RXG21224.1"/>
    </source>
</evidence>
<evidence type="ECO:0000313" key="4">
    <source>
        <dbReference type="Proteomes" id="UP000289238"/>
    </source>
</evidence>
<dbReference type="RefSeq" id="WP_128758489.1">
    <property type="nucleotide sequence ID" value="NZ_QOVM01000006.1"/>
</dbReference>
<protein>
    <submittedName>
        <fullName evidence="3">Acetyl esterase/lipase</fullName>
    </submittedName>
</protein>
<evidence type="ECO:0000259" key="2">
    <source>
        <dbReference type="Pfam" id="PF20434"/>
    </source>
</evidence>
<dbReference type="AlphaFoldDB" id="A0A4Q0P3U2"/>
<comment type="caution">
    <text evidence="3">The sequence shown here is derived from an EMBL/GenBank/DDBJ whole genome shotgun (WGS) entry which is preliminary data.</text>
</comment>
<accession>A0A4Q0P3U2</accession>
<dbReference type="OrthoDB" id="9777975at2"/>
<dbReference type="InterPro" id="IPR049492">
    <property type="entry name" value="BD-FAE-like_dom"/>
</dbReference>
<dbReference type="GO" id="GO:0016787">
    <property type="term" value="F:hydrolase activity"/>
    <property type="evidence" value="ECO:0007669"/>
    <property type="project" value="UniProtKB-KW"/>
</dbReference>
<reference evidence="3 4" key="1">
    <citation type="submission" date="2018-07" db="EMBL/GenBank/DDBJ databases">
        <title>Leeuwenhoekiella genomics.</title>
        <authorList>
            <person name="Tahon G."/>
            <person name="Willems A."/>
        </authorList>
    </citation>
    <scope>NUCLEOTIDE SEQUENCE [LARGE SCALE GENOMIC DNA]</scope>
    <source>
        <strain evidence="3 4">LMG 22550</strain>
    </source>
</reference>
<dbReference type="Gene3D" id="3.40.50.1820">
    <property type="entry name" value="alpha/beta hydrolase"/>
    <property type="match status" value="1"/>
</dbReference>
<dbReference type="PANTHER" id="PTHR48081">
    <property type="entry name" value="AB HYDROLASE SUPERFAMILY PROTEIN C4A8.06C"/>
    <property type="match status" value="1"/>
</dbReference>
<feature type="domain" description="BD-FAE-like" evidence="2">
    <location>
        <begin position="50"/>
        <end position="215"/>
    </location>
</feature>
<sequence>MRVYFTLFLIIITSINFFAQELNYKIEENISYYPTNESGLTAYQRAQCRLDIYWPTRKKDVPVIIWFHGGGLTGGSKEIPQALKDKGYCIVGVGYRLSPQVKAATSIDDATAAIAWVFENIARYNGNSKSIFVSGHSAGGYLALMSVMDKSRLKSYEIDANKVAGLIPFSGHTITHFTIRAERGIPGEQPIIDEFAPLYYVRKDAPPTLLITGDRELEMLGRYEENAYFYRMMKVAGQEKIKHYEMQGYGHNMTSPAFPLLIDFIEKFKE</sequence>
<dbReference type="Proteomes" id="UP000289238">
    <property type="component" value="Unassembled WGS sequence"/>
</dbReference>
<proteinExistence type="predicted"/>
<keyword evidence="4" id="KW-1185">Reference proteome</keyword>
<name>A0A4Q0P3U2_9FLAO</name>
<dbReference type="InterPro" id="IPR029058">
    <property type="entry name" value="AB_hydrolase_fold"/>
</dbReference>
<dbReference type="EMBL" id="QOVM01000006">
    <property type="protein sequence ID" value="RXG21224.1"/>
    <property type="molecule type" value="Genomic_DNA"/>
</dbReference>
<organism evidence="3 4">
    <name type="scientific">Leeuwenhoekiella aequorea</name>
    <dbReference type="NCBI Taxonomy" id="283736"/>
    <lineage>
        <taxon>Bacteria</taxon>
        <taxon>Pseudomonadati</taxon>
        <taxon>Bacteroidota</taxon>
        <taxon>Flavobacteriia</taxon>
        <taxon>Flavobacteriales</taxon>
        <taxon>Flavobacteriaceae</taxon>
        <taxon>Leeuwenhoekiella</taxon>
    </lineage>
</organism>
<gene>
    <name evidence="3" type="ORF">DSM00_2741</name>
</gene>
<dbReference type="SUPFAM" id="SSF53474">
    <property type="entry name" value="alpha/beta-Hydrolases"/>
    <property type="match status" value="1"/>
</dbReference>
<dbReference type="InterPro" id="IPR050300">
    <property type="entry name" value="GDXG_lipolytic_enzyme"/>
</dbReference>